<organism evidence="1 2">
    <name type="scientific">Pseudomonas syringae pv. japonica str. M301072</name>
    <dbReference type="NCBI Taxonomy" id="629262"/>
    <lineage>
        <taxon>Bacteria</taxon>
        <taxon>Pseudomonadati</taxon>
        <taxon>Pseudomonadota</taxon>
        <taxon>Gammaproteobacteria</taxon>
        <taxon>Pseudomonadales</taxon>
        <taxon>Pseudomonadaceae</taxon>
        <taxon>Pseudomonas</taxon>
        <taxon>Pseudomonas syringae</taxon>
    </lineage>
</organism>
<gene>
    <name evidence="1" type="ORF">PSYJA_46846</name>
</gene>
<name>F3G150_PSESX</name>
<evidence type="ECO:0000313" key="2">
    <source>
        <dbReference type="Proteomes" id="UP000004471"/>
    </source>
</evidence>
<protein>
    <submittedName>
        <fullName evidence="1">Uncharacterized protein</fullName>
    </submittedName>
</protein>
<feature type="non-terminal residue" evidence="1">
    <location>
        <position position="34"/>
    </location>
</feature>
<feature type="non-terminal residue" evidence="1">
    <location>
        <position position="1"/>
    </location>
</feature>
<evidence type="ECO:0000313" key="1">
    <source>
        <dbReference type="EMBL" id="EGH36192.1"/>
    </source>
</evidence>
<proteinExistence type="predicted"/>
<sequence>TRSMGAIRLLPGGLRSVTDLSLRTRRVIIDQPPL</sequence>
<comment type="caution">
    <text evidence="1">The sequence shown here is derived from an EMBL/GenBank/DDBJ whole genome shotgun (WGS) entry which is preliminary data.</text>
</comment>
<dbReference type="Proteomes" id="UP000004471">
    <property type="component" value="Unassembled WGS sequence"/>
</dbReference>
<dbReference type="EMBL" id="AEAH01004544">
    <property type="protein sequence ID" value="EGH36192.1"/>
    <property type="molecule type" value="Genomic_DNA"/>
</dbReference>
<accession>F3G150</accession>
<dbReference type="AlphaFoldDB" id="F3G150"/>
<reference evidence="1 2" key="1">
    <citation type="journal article" date="2011" name="PLoS Pathog.">
        <title>Dynamic evolution of pathogenicity revealed by sequencing and comparative genomics of 19 Pseudomonas syringae isolates.</title>
        <authorList>
            <person name="Baltrus D.A."/>
            <person name="Nishimura M.T."/>
            <person name="Romanchuk A."/>
            <person name="Chang J.H."/>
            <person name="Mukhtar M.S."/>
            <person name="Cherkis K."/>
            <person name="Roach J."/>
            <person name="Grant S.R."/>
            <person name="Jones C.D."/>
            <person name="Dangl J.L."/>
        </authorList>
    </citation>
    <scope>NUCLEOTIDE SEQUENCE [LARGE SCALE GENOMIC DNA]</scope>
    <source>
        <strain evidence="2">M301072PT</strain>
    </source>
</reference>
<dbReference type="HOGENOM" id="CLU_3378961_0_0_6"/>